<accession>A0AAD4VZP5</accession>
<sequence length="142" mass="16168">MVYLKKERFSVGTYHKLQARKYDPYKILKKINDNAYIVDLPSSTEISSTFNVADLYAFYEDDLLYPEHNSGSSSSKAEGTNVEHMAKLIEGQLDRFATSSWQKSPICASMGLKLIIGHITYCFEKNGVTSVTHYFIVKYGLF</sequence>
<evidence type="ECO:0000313" key="3">
    <source>
        <dbReference type="Proteomes" id="UP001054821"/>
    </source>
</evidence>
<reference evidence="2 3" key="1">
    <citation type="journal article" date="2022" name="G3 (Bethesda)">
        <title>Whole-genome sequence and methylome profiling of the almond [Prunus dulcis (Mill.) D.A. Webb] cultivar 'Nonpareil'.</title>
        <authorList>
            <person name="D'Amico-Willman K.M."/>
            <person name="Ouma W.Z."/>
            <person name="Meulia T."/>
            <person name="Sideli G.M."/>
            <person name="Gradziel T.M."/>
            <person name="Fresnedo-Ramirez J."/>
        </authorList>
    </citation>
    <scope>NUCLEOTIDE SEQUENCE [LARGE SCALE GENOMIC DNA]</scope>
    <source>
        <strain evidence="2">Clone GOH B32 T37-40</strain>
    </source>
</reference>
<name>A0AAD4VZP5_PRUDU</name>
<dbReference type="AlphaFoldDB" id="A0AAD4VZP5"/>
<evidence type="ECO:0000313" key="2">
    <source>
        <dbReference type="EMBL" id="KAI5334244.1"/>
    </source>
</evidence>
<keyword evidence="3" id="KW-1185">Reference proteome</keyword>
<comment type="caution">
    <text evidence="2">The sequence shown here is derived from an EMBL/GenBank/DDBJ whole genome shotgun (WGS) entry which is preliminary data.</text>
</comment>
<dbReference type="Pfam" id="PF24626">
    <property type="entry name" value="SH3_Tf2-1"/>
    <property type="match status" value="1"/>
</dbReference>
<feature type="domain" description="Tf2-1-like SH3-like" evidence="1">
    <location>
        <begin position="1"/>
        <end position="57"/>
    </location>
</feature>
<proteinExistence type="predicted"/>
<evidence type="ECO:0000259" key="1">
    <source>
        <dbReference type="Pfam" id="PF24626"/>
    </source>
</evidence>
<gene>
    <name evidence="2" type="ORF">L3X38_024377</name>
</gene>
<dbReference type="Proteomes" id="UP001054821">
    <property type="component" value="Chromosome 4"/>
</dbReference>
<dbReference type="InterPro" id="IPR056924">
    <property type="entry name" value="SH3_Tf2-1"/>
</dbReference>
<dbReference type="EMBL" id="JAJFAZ020000004">
    <property type="protein sequence ID" value="KAI5334244.1"/>
    <property type="molecule type" value="Genomic_DNA"/>
</dbReference>
<protein>
    <recommendedName>
        <fullName evidence="1">Tf2-1-like SH3-like domain-containing protein</fullName>
    </recommendedName>
</protein>
<organism evidence="2 3">
    <name type="scientific">Prunus dulcis</name>
    <name type="common">Almond</name>
    <name type="synonym">Amygdalus dulcis</name>
    <dbReference type="NCBI Taxonomy" id="3755"/>
    <lineage>
        <taxon>Eukaryota</taxon>
        <taxon>Viridiplantae</taxon>
        <taxon>Streptophyta</taxon>
        <taxon>Embryophyta</taxon>
        <taxon>Tracheophyta</taxon>
        <taxon>Spermatophyta</taxon>
        <taxon>Magnoliopsida</taxon>
        <taxon>eudicotyledons</taxon>
        <taxon>Gunneridae</taxon>
        <taxon>Pentapetalae</taxon>
        <taxon>rosids</taxon>
        <taxon>fabids</taxon>
        <taxon>Rosales</taxon>
        <taxon>Rosaceae</taxon>
        <taxon>Amygdaloideae</taxon>
        <taxon>Amygdaleae</taxon>
        <taxon>Prunus</taxon>
    </lineage>
</organism>